<keyword evidence="2" id="KW-0812">Transmembrane</keyword>
<dbReference type="EC" id="3.4.-.-" evidence="4"/>
<evidence type="ECO:0000259" key="3">
    <source>
        <dbReference type="Pfam" id="PF01551"/>
    </source>
</evidence>
<dbReference type="InterPro" id="IPR016047">
    <property type="entry name" value="M23ase_b-sheet_dom"/>
</dbReference>
<evidence type="ECO:0000256" key="1">
    <source>
        <dbReference type="ARBA" id="ARBA00022729"/>
    </source>
</evidence>
<gene>
    <name evidence="4" type="ORF">RT717_22985</name>
</gene>
<proteinExistence type="predicted"/>
<dbReference type="PANTHER" id="PTHR21666">
    <property type="entry name" value="PEPTIDASE-RELATED"/>
    <property type="match status" value="1"/>
</dbReference>
<evidence type="ECO:0000313" key="4">
    <source>
        <dbReference type="EMBL" id="WOK05946.1"/>
    </source>
</evidence>
<dbReference type="GO" id="GO:0016787">
    <property type="term" value="F:hydrolase activity"/>
    <property type="evidence" value="ECO:0007669"/>
    <property type="project" value="UniProtKB-KW"/>
</dbReference>
<dbReference type="InterPro" id="IPR011055">
    <property type="entry name" value="Dup_hybrid_motif"/>
</dbReference>
<evidence type="ECO:0000256" key="2">
    <source>
        <dbReference type="SAM" id="Phobius"/>
    </source>
</evidence>
<dbReference type="Pfam" id="PF01551">
    <property type="entry name" value="Peptidase_M23"/>
    <property type="match status" value="1"/>
</dbReference>
<dbReference type="SUPFAM" id="SSF51261">
    <property type="entry name" value="Duplicated hybrid motif"/>
    <property type="match status" value="1"/>
</dbReference>
<evidence type="ECO:0000313" key="5">
    <source>
        <dbReference type="Proteomes" id="UP001302349"/>
    </source>
</evidence>
<feature type="domain" description="M23ase beta-sheet core" evidence="3">
    <location>
        <begin position="190"/>
        <end position="285"/>
    </location>
</feature>
<keyword evidence="1" id="KW-0732">Signal</keyword>
<dbReference type="RefSeq" id="WP_317488689.1">
    <property type="nucleotide sequence ID" value="NZ_CP136051.1"/>
</dbReference>
<dbReference type="Gene3D" id="2.70.70.10">
    <property type="entry name" value="Glucose Permease (Domain IIA)"/>
    <property type="match status" value="1"/>
</dbReference>
<keyword evidence="4" id="KW-0378">Hydrolase</keyword>
<dbReference type="Proteomes" id="UP001302349">
    <property type="component" value="Chromosome"/>
</dbReference>
<dbReference type="InterPro" id="IPR050570">
    <property type="entry name" value="Cell_wall_metabolism_enzyme"/>
</dbReference>
<feature type="transmembrane region" description="Helical" evidence="2">
    <location>
        <begin position="37"/>
        <end position="62"/>
    </location>
</feature>
<accession>A0ABZ0IQE8</accession>
<organism evidence="4 5">
    <name type="scientific">Imperialibacter roseus</name>
    <dbReference type="NCBI Taxonomy" id="1324217"/>
    <lineage>
        <taxon>Bacteria</taxon>
        <taxon>Pseudomonadati</taxon>
        <taxon>Bacteroidota</taxon>
        <taxon>Cytophagia</taxon>
        <taxon>Cytophagales</taxon>
        <taxon>Flammeovirgaceae</taxon>
        <taxon>Imperialibacter</taxon>
    </lineage>
</organism>
<reference evidence="4 5" key="1">
    <citation type="journal article" date="2023" name="Microbiol. Resour. Announc.">
        <title>Complete Genome Sequence of Imperialibacter roseus strain P4T.</title>
        <authorList>
            <person name="Tizabi D.R."/>
            <person name="Bachvaroff T."/>
            <person name="Hill R.T."/>
        </authorList>
    </citation>
    <scope>NUCLEOTIDE SEQUENCE [LARGE SCALE GENOMIC DNA]</scope>
    <source>
        <strain evidence="4 5">P4T</strain>
    </source>
</reference>
<protein>
    <submittedName>
        <fullName evidence="4">M23 family metallopeptidase</fullName>
        <ecNumber evidence="4">3.4.-.-</ecNumber>
    </submittedName>
</protein>
<dbReference type="EMBL" id="CP136051">
    <property type="protein sequence ID" value="WOK05946.1"/>
    <property type="molecule type" value="Genomic_DNA"/>
</dbReference>
<name>A0ABZ0IQE8_9BACT</name>
<keyword evidence="5" id="KW-1185">Reference proteome</keyword>
<sequence length="291" mass="32776">MKNKKTLSSWLTTGYLLIIRSEENFAEKSTIRFNYARLLLLAFVVVSVFFAICFYLATTILAKWYDPRHQQMETNRKLVSLSLKVDSMLVEMDNKDLYIDNLKLVLSGDTSMLETESALRASEQQERVLSASEINSERLAPIDSIFRQRFESADSEILPVSSSIGSDLQDIYLFQPISGIISDKFNPKNNHYGTDVVAKKDEPVKCVADGTVILADWTQNDGYVIGIQHRSNLISVYKHNSELLKNVGSFVSAGEIISIIGNTGELTTGPHLHFELWHNGMPVDPEEFVAF</sequence>
<keyword evidence="2" id="KW-1133">Transmembrane helix</keyword>
<dbReference type="PANTHER" id="PTHR21666:SF289">
    <property type="entry name" value="L-ALA--D-GLU ENDOPEPTIDASE"/>
    <property type="match status" value="1"/>
</dbReference>
<keyword evidence="2" id="KW-0472">Membrane</keyword>
<dbReference type="CDD" id="cd12797">
    <property type="entry name" value="M23_peptidase"/>
    <property type="match status" value="1"/>
</dbReference>